<organism evidence="1 2">
    <name type="scientific">Alkalimonas collagenimarina</name>
    <dbReference type="NCBI Taxonomy" id="400390"/>
    <lineage>
        <taxon>Bacteria</taxon>
        <taxon>Pseudomonadati</taxon>
        <taxon>Pseudomonadota</taxon>
        <taxon>Gammaproteobacteria</taxon>
        <taxon>Alkalimonas</taxon>
    </lineage>
</organism>
<evidence type="ECO:0000313" key="1">
    <source>
        <dbReference type="EMBL" id="MDP4536179.1"/>
    </source>
</evidence>
<dbReference type="InterPro" id="IPR029058">
    <property type="entry name" value="AB_hydrolase_fold"/>
</dbReference>
<sequence length="190" mass="21476">MSVVLYLHGFASSSLSDKAQLTKAYFQQHYPAIELLLPDLPYTPQEAVAEIELQLAGRQPVAVIGSSLGGFLATWLAERFGCKACLINPAVAPYQLLQQHLGRYFHPVRQCYYEVCEQAMHGLMQLEPNKLAQPQNYLVLLQTGDEVLDYRQAVQYYQHCQLDVQQGGDHSYRDFQQQLPAIASFCLHSD</sequence>
<keyword evidence="1" id="KW-0378">Hydrolase</keyword>
<dbReference type="PANTHER" id="PTHR35602">
    <property type="entry name" value="ESTERASE YQIA-RELATED"/>
    <property type="match status" value="1"/>
</dbReference>
<proteinExistence type="predicted"/>
<comment type="caution">
    <text evidence="1">The sequence shown here is derived from an EMBL/GenBank/DDBJ whole genome shotgun (WGS) entry which is preliminary data.</text>
</comment>
<dbReference type="InterPro" id="IPR008886">
    <property type="entry name" value="UPF0227/Esterase_YqiA"/>
</dbReference>
<dbReference type="SUPFAM" id="SSF53474">
    <property type="entry name" value="alpha/beta-Hydrolases"/>
    <property type="match status" value="1"/>
</dbReference>
<evidence type="ECO:0000313" key="2">
    <source>
        <dbReference type="Proteomes" id="UP001231616"/>
    </source>
</evidence>
<name>A0ABT9GYP4_9GAMM</name>
<protein>
    <submittedName>
        <fullName evidence="1">YqiA/YcfP family alpha/beta fold hydrolase</fullName>
    </submittedName>
</protein>
<dbReference type="Proteomes" id="UP001231616">
    <property type="component" value="Unassembled WGS sequence"/>
</dbReference>
<dbReference type="PANTHER" id="PTHR35602:SF3">
    <property type="entry name" value="ESTERASE YQIA"/>
    <property type="match status" value="1"/>
</dbReference>
<dbReference type="Pfam" id="PF05728">
    <property type="entry name" value="UPF0227"/>
    <property type="match status" value="1"/>
</dbReference>
<keyword evidence="2" id="KW-1185">Reference proteome</keyword>
<dbReference type="RefSeq" id="WP_305893443.1">
    <property type="nucleotide sequence ID" value="NZ_JAUZVZ010000009.1"/>
</dbReference>
<gene>
    <name evidence="1" type="ORF">Q3O60_08270</name>
</gene>
<dbReference type="GO" id="GO:0016787">
    <property type="term" value="F:hydrolase activity"/>
    <property type="evidence" value="ECO:0007669"/>
    <property type="project" value="UniProtKB-KW"/>
</dbReference>
<dbReference type="EMBL" id="JAUZVZ010000009">
    <property type="protein sequence ID" value="MDP4536179.1"/>
    <property type="molecule type" value="Genomic_DNA"/>
</dbReference>
<dbReference type="Gene3D" id="3.40.50.1820">
    <property type="entry name" value="alpha/beta hydrolase"/>
    <property type="match status" value="1"/>
</dbReference>
<reference evidence="1 2" key="1">
    <citation type="submission" date="2023-08" db="EMBL/GenBank/DDBJ databases">
        <authorList>
            <person name="Joshi A."/>
            <person name="Thite S."/>
        </authorList>
    </citation>
    <scope>NUCLEOTIDE SEQUENCE [LARGE SCALE GENOMIC DNA]</scope>
    <source>
        <strain evidence="1 2">AC40</strain>
    </source>
</reference>
<accession>A0ABT9GYP4</accession>